<feature type="domain" description="Helitron helicase-like" evidence="1">
    <location>
        <begin position="14"/>
        <end position="127"/>
    </location>
</feature>
<dbReference type="PANTHER" id="PTHR10492">
    <property type="match status" value="1"/>
</dbReference>
<name>A0A9Q3HZV8_9BASI</name>
<dbReference type="OrthoDB" id="3366231at2759"/>
<accession>A0A9Q3HZV8</accession>
<dbReference type="AlphaFoldDB" id="A0A9Q3HZV8"/>
<evidence type="ECO:0000259" key="1">
    <source>
        <dbReference type="Pfam" id="PF14214"/>
    </source>
</evidence>
<evidence type="ECO:0000313" key="2">
    <source>
        <dbReference type="EMBL" id="MBW0522192.1"/>
    </source>
</evidence>
<dbReference type="InterPro" id="IPR025476">
    <property type="entry name" value="Helitron_helicase-like"/>
</dbReference>
<evidence type="ECO:0000313" key="3">
    <source>
        <dbReference type="Proteomes" id="UP000765509"/>
    </source>
</evidence>
<sequence>MYKGLTEELDGEGDICGKKIVFPSTFAGGPRAMVQLYHDAMALVTALGRPSLFITMTANPKWQEIQRCLLDDKTASDRPDLISRIFNIKLQSLVQDLTKNKRFGMVKSYVYTVEFQKGGLPHAHIIVILHDQYVPRTLDSVDSLVTAETPDRFSEPGLLKIVTSTIFHGPCTETSRCWGRFGCKYGYPKSFVEQTSFRHDAYPACHQRHGPTFETNGRTYTNKDVVPYNKYLSMRYKFHINVEIPYGIKALKYLYKYICKGKDRTCLNLEVNNETKAFLDSRYIGPSEG</sequence>
<dbReference type="PANTHER" id="PTHR10492:SF57">
    <property type="entry name" value="ATP-DEPENDENT DNA HELICASE"/>
    <property type="match status" value="1"/>
</dbReference>
<keyword evidence="3" id="KW-1185">Reference proteome</keyword>
<dbReference type="EMBL" id="AVOT02029373">
    <property type="protein sequence ID" value="MBW0522192.1"/>
    <property type="molecule type" value="Genomic_DNA"/>
</dbReference>
<reference evidence="2" key="1">
    <citation type="submission" date="2021-03" db="EMBL/GenBank/DDBJ databases">
        <title>Draft genome sequence of rust myrtle Austropuccinia psidii MF-1, a brazilian biotype.</title>
        <authorList>
            <person name="Quecine M.C."/>
            <person name="Pachon D.M.R."/>
            <person name="Bonatelli M.L."/>
            <person name="Correr F.H."/>
            <person name="Franceschini L.M."/>
            <person name="Leite T.F."/>
            <person name="Margarido G.R.A."/>
            <person name="Almeida C.A."/>
            <person name="Ferrarezi J.A."/>
            <person name="Labate C.A."/>
        </authorList>
    </citation>
    <scope>NUCLEOTIDE SEQUENCE</scope>
    <source>
        <strain evidence="2">MF-1</strain>
    </source>
</reference>
<gene>
    <name evidence="2" type="ORF">O181_061907</name>
</gene>
<organism evidence="2 3">
    <name type="scientific">Austropuccinia psidii MF-1</name>
    <dbReference type="NCBI Taxonomy" id="1389203"/>
    <lineage>
        <taxon>Eukaryota</taxon>
        <taxon>Fungi</taxon>
        <taxon>Dikarya</taxon>
        <taxon>Basidiomycota</taxon>
        <taxon>Pucciniomycotina</taxon>
        <taxon>Pucciniomycetes</taxon>
        <taxon>Pucciniales</taxon>
        <taxon>Sphaerophragmiaceae</taxon>
        <taxon>Austropuccinia</taxon>
    </lineage>
</organism>
<dbReference type="Proteomes" id="UP000765509">
    <property type="component" value="Unassembled WGS sequence"/>
</dbReference>
<proteinExistence type="predicted"/>
<protein>
    <recommendedName>
        <fullName evidence="1">Helitron helicase-like domain-containing protein</fullName>
    </recommendedName>
</protein>
<comment type="caution">
    <text evidence="2">The sequence shown here is derived from an EMBL/GenBank/DDBJ whole genome shotgun (WGS) entry which is preliminary data.</text>
</comment>
<dbReference type="Pfam" id="PF14214">
    <property type="entry name" value="Helitron_like_N"/>
    <property type="match status" value="1"/>
</dbReference>